<reference evidence="2 4" key="1">
    <citation type="journal article" date="2020" name="Stud. Mycol.">
        <title>101 Dothideomycetes genomes: a test case for predicting lifestyles and emergence of pathogens.</title>
        <authorList>
            <person name="Haridas S."/>
            <person name="Albert R."/>
            <person name="Binder M."/>
            <person name="Bloem J."/>
            <person name="Labutti K."/>
            <person name="Salamov A."/>
            <person name="Andreopoulos B."/>
            <person name="Baker S."/>
            <person name="Barry K."/>
            <person name="Bills G."/>
            <person name="Bluhm B."/>
            <person name="Cannon C."/>
            <person name="Castanera R."/>
            <person name="Culley D."/>
            <person name="Daum C."/>
            <person name="Ezra D."/>
            <person name="Gonzalez J."/>
            <person name="Henrissat B."/>
            <person name="Kuo A."/>
            <person name="Liang C."/>
            <person name="Lipzen A."/>
            <person name="Lutzoni F."/>
            <person name="Magnuson J."/>
            <person name="Mondo S."/>
            <person name="Nolan M."/>
            <person name="Ohm R."/>
            <person name="Pangilinan J."/>
            <person name="Park H.-J."/>
            <person name="Ramirez L."/>
            <person name="Alfaro M."/>
            <person name="Sun H."/>
            <person name="Tritt A."/>
            <person name="Yoshinaga Y."/>
            <person name="Zwiers L.-H."/>
            <person name="Turgeon B."/>
            <person name="Goodwin S."/>
            <person name="Spatafora J."/>
            <person name="Crous P."/>
            <person name="Grigoriev I."/>
        </authorList>
    </citation>
    <scope>NUCLEOTIDE SEQUENCE</scope>
    <source>
        <strain evidence="2 4">CBS 304.34</strain>
    </source>
</reference>
<dbReference type="OrthoDB" id="10595424at2759"/>
<name>A0A6A6YCH6_9PEZI</name>
<proteinExistence type="predicted"/>
<dbReference type="EMBL" id="MU003707">
    <property type="protein sequence ID" value="KAF2806213.1"/>
    <property type="molecule type" value="Genomic_DNA"/>
</dbReference>
<feature type="region of interest" description="Disordered" evidence="1">
    <location>
        <begin position="32"/>
        <end position="101"/>
    </location>
</feature>
<protein>
    <submittedName>
        <fullName evidence="2 4">Uncharacterized protein</fullName>
    </submittedName>
</protein>
<evidence type="ECO:0000313" key="4">
    <source>
        <dbReference type="RefSeq" id="XP_033573177.1"/>
    </source>
</evidence>
<reference evidence="4" key="2">
    <citation type="submission" date="2020-04" db="EMBL/GenBank/DDBJ databases">
        <authorList>
            <consortium name="NCBI Genome Project"/>
        </authorList>
    </citation>
    <scope>NUCLEOTIDE SEQUENCE</scope>
    <source>
        <strain evidence="4">CBS 304.34</strain>
    </source>
</reference>
<feature type="compositionally biased region" description="Polar residues" evidence="1">
    <location>
        <begin position="35"/>
        <end position="70"/>
    </location>
</feature>
<evidence type="ECO:0000313" key="3">
    <source>
        <dbReference type="Proteomes" id="UP000504636"/>
    </source>
</evidence>
<gene>
    <name evidence="2 4" type="ORF">BDZ99DRAFT_92168</name>
</gene>
<reference evidence="4" key="3">
    <citation type="submission" date="2025-04" db="UniProtKB">
        <authorList>
            <consortium name="RefSeq"/>
        </authorList>
    </citation>
    <scope>IDENTIFICATION</scope>
    <source>
        <strain evidence="4">CBS 304.34</strain>
    </source>
</reference>
<accession>A0A6A6YCH6</accession>
<evidence type="ECO:0000256" key="1">
    <source>
        <dbReference type="SAM" id="MobiDB-lite"/>
    </source>
</evidence>
<evidence type="ECO:0000313" key="2">
    <source>
        <dbReference type="EMBL" id="KAF2806213.1"/>
    </source>
</evidence>
<organism evidence="2">
    <name type="scientific">Mytilinidion resinicola</name>
    <dbReference type="NCBI Taxonomy" id="574789"/>
    <lineage>
        <taxon>Eukaryota</taxon>
        <taxon>Fungi</taxon>
        <taxon>Dikarya</taxon>
        <taxon>Ascomycota</taxon>
        <taxon>Pezizomycotina</taxon>
        <taxon>Dothideomycetes</taxon>
        <taxon>Pleosporomycetidae</taxon>
        <taxon>Mytilinidiales</taxon>
        <taxon>Mytilinidiaceae</taxon>
        <taxon>Mytilinidion</taxon>
    </lineage>
</organism>
<dbReference type="AlphaFoldDB" id="A0A6A6YCH6"/>
<dbReference type="Proteomes" id="UP000504636">
    <property type="component" value="Unplaced"/>
</dbReference>
<dbReference type="GeneID" id="54469923"/>
<keyword evidence="3" id="KW-1185">Reference proteome</keyword>
<dbReference type="RefSeq" id="XP_033573177.1">
    <property type="nucleotide sequence ID" value="XM_033729030.1"/>
</dbReference>
<sequence length="149" mass="16337">MTVMATHRHYPSPSSSSVDRMGLSFIAPGAPAAPYQQSFASPTRGNTQPPSWSSVNASSLSIRMNYNSSPGRVDSHRGTRRLRHWRPQPSGCLRGTEASVQSGREARCDVSVHHAGEAMEGSCKALQPLEEGPEPWFYRKNMPKDRGSL</sequence>